<gene>
    <name evidence="1" type="ORF">MILVUS5_LOCUS57</name>
</gene>
<organism evidence="1 2">
    <name type="scientific">Trifolium pratense</name>
    <name type="common">Red clover</name>
    <dbReference type="NCBI Taxonomy" id="57577"/>
    <lineage>
        <taxon>Eukaryota</taxon>
        <taxon>Viridiplantae</taxon>
        <taxon>Streptophyta</taxon>
        <taxon>Embryophyta</taxon>
        <taxon>Tracheophyta</taxon>
        <taxon>Spermatophyta</taxon>
        <taxon>Magnoliopsida</taxon>
        <taxon>eudicotyledons</taxon>
        <taxon>Gunneridae</taxon>
        <taxon>Pentapetalae</taxon>
        <taxon>rosids</taxon>
        <taxon>fabids</taxon>
        <taxon>Fabales</taxon>
        <taxon>Fabaceae</taxon>
        <taxon>Papilionoideae</taxon>
        <taxon>50 kb inversion clade</taxon>
        <taxon>NPAAA clade</taxon>
        <taxon>Hologalegina</taxon>
        <taxon>IRL clade</taxon>
        <taxon>Trifolieae</taxon>
        <taxon>Trifolium</taxon>
    </lineage>
</organism>
<proteinExistence type="predicted"/>
<keyword evidence="2" id="KW-1185">Reference proteome</keyword>
<dbReference type="EMBL" id="CASHSV030000001">
    <property type="protein sequence ID" value="CAJ2627653.1"/>
    <property type="molecule type" value="Genomic_DNA"/>
</dbReference>
<evidence type="ECO:0000313" key="1">
    <source>
        <dbReference type="EMBL" id="CAJ2627653.1"/>
    </source>
</evidence>
<protein>
    <submittedName>
        <fullName evidence="1">Uncharacterized protein</fullName>
    </submittedName>
</protein>
<reference evidence="1" key="1">
    <citation type="submission" date="2023-10" db="EMBL/GenBank/DDBJ databases">
        <authorList>
            <person name="Rodriguez Cubillos JULIANA M."/>
            <person name="De Vega J."/>
        </authorList>
    </citation>
    <scope>NUCLEOTIDE SEQUENCE</scope>
</reference>
<name>A0ACB0I6L5_TRIPR</name>
<evidence type="ECO:0000313" key="2">
    <source>
        <dbReference type="Proteomes" id="UP001177021"/>
    </source>
</evidence>
<comment type="caution">
    <text evidence="1">The sequence shown here is derived from an EMBL/GenBank/DDBJ whole genome shotgun (WGS) entry which is preliminary data.</text>
</comment>
<sequence>MDTWKDVNLSKEEEEGVVWEEDDTYGEDVFHRTLAGKLWTESSFNIRAFKQTMIQAWRLKNHVEVEDLKKNLFLFRFTTKKDADLVLKNGPWSFDRNLLILNRVSGEEQPADLEMNKVSFWVRIYELPLKIRSDSMAKKLGNIIGQFEETDPVERNRTGRFLRLKVSIDLTKPLKRGTVIKYQDRSLKVFFKYERLPTFCFVCGRIGHQLKECEEAGDLEEAGYEELDEKELGFGPWLRASPLPKFNFEPRKESSSGACSKNLFASTSTSKHQGSEKGKESEGEVEQQKKTDHEVIPNADMVPNDKEKTSKEVESVAESLGTVALTQILEVNKVDATKGQTSGRKWVRQKVGTRQKGKKATKKNVELGKRQLVDVVISEGNPKDILGGEKKRRQDIVMEDVATFKPEVVLDDQHRLTQ</sequence>
<dbReference type="Proteomes" id="UP001177021">
    <property type="component" value="Unassembled WGS sequence"/>
</dbReference>
<accession>A0ACB0I6L5</accession>